<dbReference type="Ensembl" id="ENSSGRT00000115161.1">
    <property type="protein sequence ID" value="ENSSGRP00000108395.1"/>
    <property type="gene ID" value="ENSSGRG00000053421.1"/>
</dbReference>
<dbReference type="InParanoid" id="A0A672T2Q4"/>
<proteinExistence type="predicted"/>
<reference evidence="1" key="1">
    <citation type="submission" date="2025-08" db="UniProtKB">
        <authorList>
            <consortium name="Ensembl"/>
        </authorList>
    </citation>
    <scope>IDENTIFICATION</scope>
</reference>
<organism evidence="1 2">
    <name type="scientific">Sinocyclocheilus grahami</name>
    <name type="common">Dianchi golden-line fish</name>
    <name type="synonym">Barbus grahami</name>
    <dbReference type="NCBI Taxonomy" id="75366"/>
    <lineage>
        <taxon>Eukaryota</taxon>
        <taxon>Metazoa</taxon>
        <taxon>Chordata</taxon>
        <taxon>Craniata</taxon>
        <taxon>Vertebrata</taxon>
        <taxon>Euteleostomi</taxon>
        <taxon>Actinopterygii</taxon>
        <taxon>Neopterygii</taxon>
        <taxon>Teleostei</taxon>
        <taxon>Ostariophysi</taxon>
        <taxon>Cypriniformes</taxon>
        <taxon>Cyprinidae</taxon>
        <taxon>Cyprininae</taxon>
        <taxon>Sinocyclocheilus</taxon>
    </lineage>
</organism>
<dbReference type="AlphaFoldDB" id="A0A672T2Q4"/>
<dbReference type="Proteomes" id="UP000472262">
    <property type="component" value="Unassembled WGS sequence"/>
</dbReference>
<dbReference type="OMA" id="IRNAITC"/>
<evidence type="ECO:0000313" key="1">
    <source>
        <dbReference type="Ensembl" id="ENSSGRP00000108395.1"/>
    </source>
</evidence>
<sequence>MAYINITRNRRRPILNKAGSDIIKANSSVRMPLAPLMSRRMRPILASRMTRNNVGDTKYFSIISERNMPDKNQKSTIVELNQVIMSELGEKSPNCEIK</sequence>
<reference evidence="1" key="2">
    <citation type="submission" date="2025-09" db="UniProtKB">
        <authorList>
            <consortium name="Ensembl"/>
        </authorList>
    </citation>
    <scope>IDENTIFICATION</scope>
</reference>
<name>A0A672T2Q4_SINGR</name>
<accession>A0A672T2Q4</accession>
<protein>
    <submittedName>
        <fullName evidence="1">Uncharacterized protein</fullName>
    </submittedName>
</protein>
<evidence type="ECO:0000313" key="2">
    <source>
        <dbReference type="Proteomes" id="UP000472262"/>
    </source>
</evidence>
<keyword evidence="2" id="KW-1185">Reference proteome</keyword>